<evidence type="ECO:0000313" key="2">
    <source>
        <dbReference type="Proteomes" id="UP000186112"/>
    </source>
</evidence>
<sequence length="54" mass="5438">MQEIKDGNVEPQGEGIRCALQCALLCGACGITPIPGDEFYGLASGGLAGAANWA</sequence>
<gene>
    <name evidence="1" type="ORF">TICRE_18370</name>
</gene>
<comment type="caution">
    <text evidence="1">The sequence shown here is derived from an EMBL/GenBank/DDBJ whole genome shotgun (WGS) entry which is preliminary data.</text>
</comment>
<keyword evidence="2" id="KW-1185">Reference proteome</keyword>
<dbReference type="EMBL" id="LTDM01000040">
    <property type="protein sequence ID" value="OLS02197.1"/>
    <property type="molecule type" value="Genomic_DNA"/>
</dbReference>
<evidence type="ECO:0000313" key="1">
    <source>
        <dbReference type="EMBL" id="OLS02197.1"/>
    </source>
</evidence>
<proteinExistence type="predicted"/>
<organism evidence="1 2">
    <name type="scientific">Tissierella creatinophila DSM 6911</name>
    <dbReference type="NCBI Taxonomy" id="1123403"/>
    <lineage>
        <taxon>Bacteria</taxon>
        <taxon>Bacillati</taxon>
        <taxon>Bacillota</taxon>
        <taxon>Tissierellia</taxon>
        <taxon>Tissierellales</taxon>
        <taxon>Tissierellaceae</taxon>
        <taxon>Tissierella</taxon>
    </lineage>
</organism>
<dbReference type="AlphaFoldDB" id="A0A1U7M4F7"/>
<protein>
    <submittedName>
        <fullName evidence="1">Uncharacterized protein</fullName>
    </submittedName>
</protein>
<accession>A0A1U7M4F7</accession>
<reference evidence="1 2" key="1">
    <citation type="submission" date="2016-02" db="EMBL/GenBank/DDBJ databases">
        <title>Genome sequence of Tissierella creatinophila DSM 6911.</title>
        <authorList>
            <person name="Poehlein A."/>
            <person name="Daniel R."/>
        </authorList>
    </citation>
    <scope>NUCLEOTIDE SEQUENCE [LARGE SCALE GENOMIC DNA]</scope>
    <source>
        <strain evidence="1 2">DSM 6911</strain>
    </source>
</reference>
<name>A0A1U7M4F7_TISCR</name>
<dbReference type="Proteomes" id="UP000186112">
    <property type="component" value="Unassembled WGS sequence"/>
</dbReference>
<dbReference type="RefSeq" id="WP_158016513.1">
    <property type="nucleotide sequence ID" value="NZ_LTDM01000040.1"/>
</dbReference>